<dbReference type="STRING" id="229533.A0A1C3YND2"/>
<feature type="signal peptide" evidence="8">
    <location>
        <begin position="1"/>
        <end position="18"/>
    </location>
</feature>
<dbReference type="GO" id="GO:0050525">
    <property type="term" value="F:cutinase activity"/>
    <property type="evidence" value="ECO:0007669"/>
    <property type="project" value="UniProtKB-UniRule"/>
</dbReference>
<dbReference type="VEuPathDB" id="FungiDB:FGRAMPH1_01G15975"/>
<dbReference type="GO" id="GO:0005576">
    <property type="term" value="C:extracellular region"/>
    <property type="evidence" value="ECO:0007669"/>
    <property type="project" value="UniProtKB-SubCell"/>
</dbReference>
<evidence type="ECO:0000256" key="8">
    <source>
        <dbReference type="RuleBase" id="RU361263"/>
    </source>
</evidence>
<comment type="subcellular location">
    <subcellularLocation>
        <location evidence="1 8">Secreted</location>
    </subcellularLocation>
</comment>
<dbReference type="Gene3D" id="3.40.50.1820">
    <property type="entry name" value="alpha/beta hydrolase"/>
    <property type="match status" value="1"/>
</dbReference>
<comment type="catalytic activity">
    <reaction evidence="8">
        <text>cutin + H2O = cutin monomers.</text>
        <dbReference type="EC" id="3.1.1.74"/>
    </reaction>
</comment>
<gene>
    <name evidence="9" type="ORF">FGRAMPH1_01T15975</name>
</gene>
<dbReference type="SMART" id="SM01110">
    <property type="entry name" value="Cutinase"/>
    <property type="match status" value="1"/>
</dbReference>
<keyword evidence="6 8" id="KW-0378">Hydrolase</keyword>
<dbReference type="EC" id="3.1.1.74" evidence="8"/>
<organism evidence="9 10">
    <name type="scientific">Gibberella zeae (strain ATCC MYA-4620 / CBS 123657 / FGSC 9075 / NRRL 31084 / PH-1)</name>
    <name type="common">Wheat head blight fungus</name>
    <name type="synonym">Fusarium graminearum</name>
    <dbReference type="NCBI Taxonomy" id="229533"/>
    <lineage>
        <taxon>Eukaryota</taxon>
        <taxon>Fungi</taxon>
        <taxon>Dikarya</taxon>
        <taxon>Ascomycota</taxon>
        <taxon>Pezizomycotina</taxon>
        <taxon>Sordariomycetes</taxon>
        <taxon>Hypocreomycetidae</taxon>
        <taxon>Hypocreales</taxon>
        <taxon>Nectriaceae</taxon>
        <taxon>Fusarium</taxon>
    </lineage>
</organism>
<keyword evidence="3 8" id="KW-0719">Serine esterase</keyword>
<dbReference type="InterPro" id="IPR043580">
    <property type="entry name" value="CUTINASE_1"/>
</dbReference>
<dbReference type="SUPFAM" id="SSF53474">
    <property type="entry name" value="alpha/beta-Hydrolases"/>
    <property type="match status" value="1"/>
</dbReference>
<reference evidence="10" key="2">
    <citation type="journal article" date="2010" name="Nature">
        <title>Comparative genomics reveals mobile pathogenicity chromosomes in Fusarium.</title>
        <authorList>
            <person name="Ma L.J."/>
            <person name="van der Does H.C."/>
            <person name="Borkovich K.A."/>
            <person name="Coleman J.J."/>
            <person name="Daboussi M.J."/>
            <person name="Di Pietro A."/>
            <person name="Dufresne M."/>
            <person name="Freitag M."/>
            <person name="Grabherr M."/>
            <person name="Henrissat B."/>
            <person name="Houterman P.M."/>
            <person name="Kang S."/>
            <person name="Shim W.B."/>
            <person name="Woloshuk C."/>
            <person name="Xie X."/>
            <person name="Xu J.R."/>
            <person name="Antoniw J."/>
            <person name="Baker S.E."/>
            <person name="Bluhm B.H."/>
            <person name="Breakspear A."/>
            <person name="Brown D.W."/>
            <person name="Butchko R.A."/>
            <person name="Chapman S."/>
            <person name="Coulson R."/>
            <person name="Coutinho P.M."/>
            <person name="Danchin E.G."/>
            <person name="Diener A."/>
            <person name="Gale L.R."/>
            <person name="Gardiner D.M."/>
            <person name="Goff S."/>
            <person name="Hammond-Kosack K.E."/>
            <person name="Hilburn K."/>
            <person name="Hua-Van A."/>
            <person name="Jonkers W."/>
            <person name="Kazan K."/>
            <person name="Kodira C.D."/>
            <person name="Koehrsen M."/>
            <person name="Kumar L."/>
            <person name="Lee Y.H."/>
            <person name="Li L."/>
            <person name="Manners J.M."/>
            <person name="Miranda-Saavedra D."/>
            <person name="Mukherjee M."/>
            <person name="Park G."/>
            <person name="Park J."/>
            <person name="Park S.Y."/>
            <person name="Proctor R.H."/>
            <person name="Regev A."/>
            <person name="Ruiz-Roldan M.C."/>
            <person name="Sain D."/>
            <person name="Sakthikumar S."/>
            <person name="Sykes S."/>
            <person name="Schwartz D.C."/>
            <person name="Turgeon B.G."/>
            <person name="Wapinski I."/>
            <person name="Yoder O."/>
            <person name="Young S."/>
            <person name="Zeng Q."/>
            <person name="Zhou S."/>
            <person name="Galagan J."/>
            <person name="Cuomo C.A."/>
            <person name="Kistler H.C."/>
            <person name="Rep M."/>
        </authorList>
    </citation>
    <scope>GENOME REANNOTATION</scope>
    <source>
        <strain evidence="10">ATCC MYA-4620 / CBS 123657 / FGSC 9075 / NRRL 31084 / PH-1</strain>
    </source>
</reference>
<keyword evidence="5 8" id="KW-0732">Signal</keyword>
<evidence type="ECO:0000256" key="3">
    <source>
        <dbReference type="ARBA" id="ARBA00022487"/>
    </source>
</evidence>
<dbReference type="InterPro" id="IPR000675">
    <property type="entry name" value="Cutinase/axe"/>
</dbReference>
<evidence type="ECO:0000256" key="6">
    <source>
        <dbReference type="ARBA" id="ARBA00022801"/>
    </source>
</evidence>
<proteinExistence type="inferred from homology"/>
<evidence type="ECO:0000256" key="1">
    <source>
        <dbReference type="ARBA" id="ARBA00004613"/>
    </source>
</evidence>
<protein>
    <recommendedName>
        <fullName evidence="8">Cutinase</fullName>
        <ecNumber evidence="8">3.1.1.74</ecNumber>
    </recommendedName>
</protein>
<evidence type="ECO:0000256" key="7">
    <source>
        <dbReference type="ARBA" id="ARBA00023157"/>
    </source>
</evidence>
<reference evidence="9 10" key="3">
    <citation type="journal article" date="2015" name="BMC Genomics">
        <title>The completed genome sequence of the pathogenic ascomycete fungus Fusarium graminearum.</title>
        <authorList>
            <person name="King R."/>
            <person name="Urban M."/>
            <person name="Hammond-Kosack M.C."/>
            <person name="Hassani-Pak K."/>
            <person name="Hammond-Kosack K.E."/>
        </authorList>
    </citation>
    <scope>NUCLEOTIDE SEQUENCE [LARGE SCALE GENOMIC DNA]</scope>
    <source>
        <strain evidence="10">ATCC MYA-4620 / CBS 123657 / FGSC 9075 / NRRL 31084 / PH-1</strain>
    </source>
</reference>
<reference evidence="10" key="1">
    <citation type="journal article" date="2007" name="Science">
        <title>The Fusarium graminearum genome reveals a link between localized polymorphism and pathogen specialization.</title>
        <authorList>
            <person name="Cuomo C.A."/>
            <person name="Gueldener U."/>
            <person name="Xu J.-R."/>
            <person name="Trail F."/>
            <person name="Turgeon B.G."/>
            <person name="Di Pietro A."/>
            <person name="Walton J.D."/>
            <person name="Ma L.-J."/>
            <person name="Baker S.E."/>
            <person name="Rep M."/>
            <person name="Adam G."/>
            <person name="Antoniw J."/>
            <person name="Baldwin T."/>
            <person name="Calvo S.E."/>
            <person name="Chang Y.-L."/>
            <person name="DeCaprio D."/>
            <person name="Gale L.R."/>
            <person name="Gnerre S."/>
            <person name="Goswami R.S."/>
            <person name="Hammond-Kosack K."/>
            <person name="Harris L.J."/>
            <person name="Hilburn K."/>
            <person name="Kennell J.C."/>
            <person name="Kroken S."/>
            <person name="Magnuson J.K."/>
            <person name="Mannhaupt G."/>
            <person name="Mauceli E.W."/>
            <person name="Mewes H.-W."/>
            <person name="Mitterbauer R."/>
            <person name="Muehlbauer G."/>
            <person name="Muensterkoetter M."/>
            <person name="Nelson D."/>
            <person name="O'Donnell K."/>
            <person name="Ouellet T."/>
            <person name="Qi W."/>
            <person name="Quesneville H."/>
            <person name="Roncero M.I.G."/>
            <person name="Seong K.-Y."/>
            <person name="Tetko I.V."/>
            <person name="Urban M."/>
            <person name="Waalwijk C."/>
            <person name="Ward T.J."/>
            <person name="Yao J."/>
            <person name="Birren B.W."/>
            <person name="Kistler H.C."/>
        </authorList>
    </citation>
    <scope>NUCLEOTIDE SEQUENCE [LARGE SCALE GENOMIC DNA]</scope>
    <source>
        <strain evidence="10">ATCC MYA-4620 / CBS 123657 / FGSC 9075 / NRRL 31084 / PH-1</strain>
    </source>
</reference>
<dbReference type="InParanoid" id="A0A1C3YND2"/>
<keyword evidence="4 8" id="KW-0964">Secreted</keyword>
<dbReference type="eggNOG" id="ENOG502SPI4">
    <property type="taxonomic scope" value="Eukaryota"/>
</dbReference>
<dbReference type="PROSITE" id="PS00155">
    <property type="entry name" value="CUTINASE_1"/>
    <property type="match status" value="1"/>
</dbReference>
<dbReference type="InterPro" id="IPR029058">
    <property type="entry name" value="AB_hydrolase_fold"/>
</dbReference>
<dbReference type="PANTHER" id="PTHR33630:SF13">
    <property type="entry name" value="ACETYLXYLAN ESTERASE"/>
    <property type="match status" value="1"/>
</dbReference>
<feature type="chain" id="PRO_5008449365" description="Cutinase" evidence="8">
    <location>
        <begin position="19"/>
        <end position="276"/>
    </location>
</feature>
<dbReference type="PANTHER" id="PTHR33630">
    <property type="entry name" value="CUTINASE RV1984C-RELATED-RELATED"/>
    <property type="match status" value="1"/>
</dbReference>
<sequence length="276" mass="28330">MWNAAFLASLFLIPLATGAPAIRIEERQAPCQNVHIFLARGTDEPYPGRQSSVVSAICSGLPSCDYENINYPAGFNTYCSSIYAGITGGLSQITTYANRCPNSKIVLSGYSQGAQLFGDILGGGGGQSLGCTQPSNPALNPANSPGNKIAAALFFGDPRYVANQAYNTGTGASRSGSTSKMVNALSMITALAAIAGVQAACPKTCSVGTASGSTCTYTCTRACASLAAGDARDSFLGALQARGYSCSGTGLTGVSCKKTANFGSCYDHYWLCGKNC</sequence>
<keyword evidence="10" id="KW-1185">Reference proteome</keyword>
<evidence type="ECO:0000313" key="9">
    <source>
        <dbReference type="EMBL" id="SCB66005.1"/>
    </source>
</evidence>
<keyword evidence="7" id="KW-1015">Disulfide bond</keyword>
<dbReference type="Proteomes" id="UP000070720">
    <property type="component" value="Chromosome 2"/>
</dbReference>
<dbReference type="EMBL" id="HG970333">
    <property type="protein sequence ID" value="SCB66005.1"/>
    <property type="molecule type" value="Genomic_DNA"/>
</dbReference>
<evidence type="ECO:0000256" key="4">
    <source>
        <dbReference type="ARBA" id="ARBA00022525"/>
    </source>
</evidence>
<evidence type="ECO:0000313" key="10">
    <source>
        <dbReference type="Proteomes" id="UP000070720"/>
    </source>
</evidence>
<accession>A0A1C3YND2</accession>
<comment type="similarity">
    <text evidence="2 8">Belongs to the cutinase family.</text>
</comment>
<dbReference type="AlphaFoldDB" id="A0A1C3YND2"/>
<comment type="function">
    <text evidence="8">Catalyzes the hydrolysis of complex carboxylic polyesters found in the cell wall of plants. Degrades cutin, a macromolecule that forms the structure of the plant cuticle.</text>
</comment>
<evidence type="ECO:0000256" key="5">
    <source>
        <dbReference type="ARBA" id="ARBA00022729"/>
    </source>
</evidence>
<dbReference type="Pfam" id="PF01083">
    <property type="entry name" value="Cutinase"/>
    <property type="match status" value="1"/>
</dbReference>
<name>A0A1C3YND2_GIBZE</name>
<evidence type="ECO:0000256" key="2">
    <source>
        <dbReference type="ARBA" id="ARBA00007534"/>
    </source>
</evidence>